<name>A0A3R9PKJ0_STRMT</name>
<gene>
    <name evidence="1" type="ORF">D8865_00405</name>
</gene>
<dbReference type="EMBL" id="RJNH01000001">
    <property type="protein sequence ID" value="RSI63090.1"/>
    <property type="molecule type" value="Genomic_DNA"/>
</dbReference>
<dbReference type="Proteomes" id="UP000278653">
    <property type="component" value="Unassembled WGS sequence"/>
</dbReference>
<sequence>MQFNVHGNLEGGVIDVREKSEIEDFLVNGFRTSTTRHRNFESFCSFWSELDKNKVTRVWIDGSFCSNKVDPNDIDCVVFIEPDPNNCEYFQLLRNKHEELLDKYLDVYVCWDKNFFVQFSKEWYEIDYQETYWLGKFGFDRNHNPKGIIELDKEVVL</sequence>
<protein>
    <recommendedName>
        <fullName evidence="3">Polymerase nucleotidyl transferase domain-containing protein</fullName>
    </recommendedName>
</protein>
<evidence type="ECO:0000313" key="2">
    <source>
        <dbReference type="Proteomes" id="UP000278653"/>
    </source>
</evidence>
<evidence type="ECO:0008006" key="3">
    <source>
        <dbReference type="Google" id="ProtNLM"/>
    </source>
</evidence>
<dbReference type="InterPro" id="IPR053860">
    <property type="entry name" value="DUF6932"/>
</dbReference>
<evidence type="ECO:0000313" key="1">
    <source>
        <dbReference type="EMBL" id="RSI63090.1"/>
    </source>
</evidence>
<reference evidence="1 2" key="1">
    <citation type="submission" date="2018-11" db="EMBL/GenBank/DDBJ databases">
        <title>Species Designations Belie Phenotypic and Genotypic Heterogeneity in Oral Streptococci.</title>
        <authorList>
            <person name="Velsko I."/>
        </authorList>
    </citation>
    <scope>NUCLEOTIDE SEQUENCE [LARGE SCALE GENOMIC DNA]</scope>
    <source>
        <strain evidence="1 2">BCC15</strain>
    </source>
</reference>
<dbReference type="RefSeq" id="WP_083301260.1">
    <property type="nucleotide sequence ID" value="NZ_RJNH01000001.1"/>
</dbReference>
<organism evidence="1 2">
    <name type="scientific">Streptococcus mitis</name>
    <dbReference type="NCBI Taxonomy" id="28037"/>
    <lineage>
        <taxon>Bacteria</taxon>
        <taxon>Bacillati</taxon>
        <taxon>Bacillota</taxon>
        <taxon>Bacilli</taxon>
        <taxon>Lactobacillales</taxon>
        <taxon>Streptococcaceae</taxon>
        <taxon>Streptococcus</taxon>
        <taxon>Streptococcus mitis group</taxon>
    </lineage>
</organism>
<accession>A0A3R9PKJ0</accession>
<dbReference type="AlphaFoldDB" id="A0A3R9PKJ0"/>
<dbReference type="Pfam" id="PF22014">
    <property type="entry name" value="DUF6932"/>
    <property type="match status" value="1"/>
</dbReference>
<proteinExistence type="predicted"/>
<comment type="caution">
    <text evidence="1">The sequence shown here is derived from an EMBL/GenBank/DDBJ whole genome shotgun (WGS) entry which is preliminary data.</text>
</comment>